<evidence type="ECO:0000313" key="2">
    <source>
        <dbReference type="Proteomes" id="UP000601990"/>
    </source>
</evidence>
<evidence type="ECO:0000313" key="1">
    <source>
        <dbReference type="EMBL" id="NMF95417.1"/>
    </source>
</evidence>
<reference evidence="1" key="1">
    <citation type="submission" date="2019-12" db="EMBL/GenBank/DDBJ databases">
        <title>Comparative genomics gives insights into the taxonomy of the Azoarcus-Aromatoleum group and reveals separate origins of nif in the plant-associated Azoarcus and non-plant-associated Aromatoleum sub-groups.</title>
        <authorList>
            <person name="Lafos M."/>
            <person name="Maluk M."/>
            <person name="Batista M."/>
            <person name="Junghare M."/>
            <person name="Carmona M."/>
            <person name="Faoro H."/>
            <person name="Cruz L.M."/>
            <person name="Battistoni F."/>
            <person name="De Souza E."/>
            <person name="Pedrosa F."/>
            <person name="Chen W.-M."/>
            <person name="Poole P.S."/>
            <person name="Dixon R.A."/>
            <person name="James E.K."/>
        </authorList>
    </citation>
    <scope>NUCLEOTIDE SEQUENCE</scope>
    <source>
        <strain evidence="1">U120</strain>
    </source>
</reference>
<gene>
    <name evidence="1" type="ORF">GO608_19180</name>
</gene>
<protein>
    <submittedName>
        <fullName evidence="1">Uncharacterized protein</fullName>
    </submittedName>
</protein>
<dbReference type="EMBL" id="WTVH01000077">
    <property type="protein sequence ID" value="NMF95417.1"/>
    <property type="molecule type" value="Genomic_DNA"/>
</dbReference>
<sequence>MNHQLTVRGTAAPAEPELPFAVAKAPAPQQAQAPPGETALQAACRATWAAYRQAYADRYGAAPVRNQKVSSQVKQFVQRIGYEESPLVAAWFVQHPGSYYVGRMHDLGCLLSDAEKLHTEWVTGRVMTAGKARQSDRTGTTMAALAEVLAERGESL</sequence>
<comment type="caution">
    <text evidence="1">The sequence shown here is derived from an EMBL/GenBank/DDBJ whole genome shotgun (WGS) entry which is preliminary data.</text>
</comment>
<name>A0ABX1N843_9RHOO</name>
<keyword evidence="2" id="KW-1185">Reference proteome</keyword>
<accession>A0ABX1N843</accession>
<organism evidence="1 2">
    <name type="scientific">Aromatoleum buckelii</name>
    <dbReference type="NCBI Taxonomy" id="200254"/>
    <lineage>
        <taxon>Bacteria</taxon>
        <taxon>Pseudomonadati</taxon>
        <taxon>Pseudomonadota</taxon>
        <taxon>Betaproteobacteria</taxon>
        <taxon>Rhodocyclales</taxon>
        <taxon>Rhodocyclaceae</taxon>
        <taxon>Aromatoleum</taxon>
    </lineage>
</organism>
<proteinExistence type="predicted"/>
<dbReference type="Proteomes" id="UP000601990">
    <property type="component" value="Unassembled WGS sequence"/>
</dbReference>